<evidence type="ECO:0000259" key="4">
    <source>
        <dbReference type="SMART" id="SM00984"/>
    </source>
</evidence>
<dbReference type="SUPFAM" id="SSF51735">
    <property type="entry name" value="NAD(P)-binding Rossmann-fold domains"/>
    <property type="match status" value="1"/>
</dbReference>
<dbReference type="InterPro" id="IPR014027">
    <property type="entry name" value="UDP-Glc/GDP-Man_DH_C"/>
</dbReference>
<dbReference type="EMBL" id="QLUW01000002">
    <property type="protein sequence ID" value="RAP76559.1"/>
    <property type="molecule type" value="Genomic_DNA"/>
</dbReference>
<gene>
    <name evidence="5" type="ORF">DL346_14395</name>
</gene>
<dbReference type="Pfam" id="PF03721">
    <property type="entry name" value="UDPG_MGDP_dh_N"/>
    <property type="match status" value="1"/>
</dbReference>
<dbReference type="Pfam" id="PF03720">
    <property type="entry name" value="UDPG_MGDP_dh_C"/>
    <property type="match status" value="1"/>
</dbReference>
<evidence type="ECO:0000313" key="5">
    <source>
        <dbReference type="EMBL" id="RAP76559.1"/>
    </source>
</evidence>
<keyword evidence="2" id="KW-0520">NAD</keyword>
<dbReference type="SUPFAM" id="SSF52413">
    <property type="entry name" value="UDP-glucose/GDP-mannose dehydrogenase C-terminal domain"/>
    <property type="match status" value="1"/>
</dbReference>
<dbReference type="GO" id="GO:0000271">
    <property type="term" value="P:polysaccharide biosynthetic process"/>
    <property type="evidence" value="ECO:0007669"/>
    <property type="project" value="InterPro"/>
</dbReference>
<dbReference type="Proteomes" id="UP000249260">
    <property type="component" value="Unassembled WGS sequence"/>
</dbReference>
<dbReference type="Pfam" id="PF00984">
    <property type="entry name" value="UDPG_MGDP_dh"/>
    <property type="match status" value="1"/>
</dbReference>
<feature type="domain" description="UDP-glucose/GDP-mannose dehydrogenase C-terminal" evidence="4">
    <location>
        <begin position="328"/>
        <end position="424"/>
    </location>
</feature>
<protein>
    <submittedName>
        <fullName evidence="5">UDP-N-acetyl-D-glucosamine dehydrogenase</fullName>
    </submittedName>
</protein>
<sequence length="440" mass="48446">MKEIDSTTIGNGREKVAIIGLGFVGLPLAVAFMRKGFPVIGIDMDERKIRAIGAGKSYIQDISDDEIERAVSEGDLFATTDYSVLSSADAIIVCVPTPLSNENAPDLTFLINVTRQLVPVIKLHQLVVIESSTYPGTTKEIVQPILEQSGLEIGRQLHLAYSPERVDPGNRSMQMNEIPKVVSGITERCLERVSALYERVFDRIVAVSSTDAAELTKLLENTYRLVNISFINEFARLCDALHINVWEVIQAAATKPYGYSPFYPGPGIGGHCIPVDPLYLQWKAEQKGASSRFIEIAHTVNESMPAYIVDRVQAHLPSNKPLTESRILVYGVTYKKDTADMRESMASPIIRLLLDQGAELRYHDPYIDAMQVNDGTKLNSVALTAEEIAGADCVLILVDHSVLPAEFILEHSKYIFDTRNIIKSVKTGAKLVKLGDGAKS</sequence>
<name>A0A328U1P6_9BACL</name>
<dbReference type="Gene3D" id="3.40.50.720">
    <property type="entry name" value="NAD(P)-binding Rossmann-like Domain"/>
    <property type="match status" value="2"/>
</dbReference>
<dbReference type="NCBIfam" id="TIGR03026">
    <property type="entry name" value="NDP-sugDHase"/>
    <property type="match status" value="1"/>
</dbReference>
<organism evidence="5 6">
    <name type="scientific">Paenibacillus montanisoli</name>
    <dbReference type="NCBI Taxonomy" id="2081970"/>
    <lineage>
        <taxon>Bacteria</taxon>
        <taxon>Bacillati</taxon>
        <taxon>Bacillota</taxon>
        <taxon>Bacilli</taxon>
        <taxon>Bacillales</taxon>
        <taxon>Paenibacillaceae</taxon>
        <taxon>Paenibacillus</taxon>
    </lineage>
</organism>
<dbReference type="PANTHER" id="PTHR43491">
    <property type="entry name" value="UDP-N-ACETYL-D-MANNOSAMINE DEHYDROGENASE"/>
    <property type="match status" value="1"/>
</dbReference>
<dbReference type="InterPro" id="IPR014026">
    <property type="entry name" value="UDP-Glc/GDP-Man_DH_dimer"/>
</dbReference>
<reference evidence="5 6" key="1">
    <citation type="submission" date="2018-06" db="EMBL/GenBank/DDBJ databases">
        <title>Paenibacillus montanisoli sp. nov., isolated from mountain area soil.</title>
        <authorList>
            <person name="Wu M."/>
        </authorList>
    </citation>
    <scope>NUCLEOTIDE SEQUENCE [LARGE SCALE GENOMIC DNA]</scope>
    <source>
        <strain evidence="5 6">RA17</strain>
    </source>
</reference>
<evidence type="ECO:0000256" key="1">
    <source>
        <dbReference type="ARBA" id="ARBA00023002"/>
    </source>
</evidence>
<dbReference type="OrthoDB" id="9803238at2"/>
<dbReference type="InterPro" id="IPR017476">
    <property type="entry name" value="UDP-Glc/GDP-Man"/>
</dbReference>
<dbReference type="InterPro" id="IPR036291">
    <property type="entry name" value="NAD(P)-bd_dom_sf"/>
</dbReference>
<keyword evidence="1" id="KW-0560">Oxidoreductase</keyword>
<comment type="similarity">
    <text evidence="3">Belongs to the UDP-glucose/GDP-mannose dehydrogenase family.</text>
</comment>
<evidence type="ECO:0000256" key="3">
    <source>
        <dbReference type="PIRNR" id="PIRNR000124"/>
    </source>
</evidence>
<dbReference type="PANTHER" id="PTHR43491:SF1">
    <property type="entry name" value="UDP-N-ACETYL-D-MANNOSAMINE DEHYDROGENASE"/>
    <property type="match status" value="1"/>
</dbReference>
<keyword evidence="6" id="KW-1185">Reference proteome</keyword>
<dbReference type="RefSeq" id="WP_112882777.1">
    <property type="nucleotide sequence ID" value="NZ_QLUW01000002.1"/>
</dbReference>
<accession>A0A328U1P6</accession>
<comment type="caution">
    <text evidence="5">The sequence shown here is derived from an EMBL/GenBank/DDBJ whole genome shotgun (WGS) entry which is preliminary data.</text>
</comment>
<dbReference type="PIRSF" id="PIRSF000124">
    <property type="entry name" value="UDPglc_GDPman_dh"/>
    <property type="match status" value="1"/>
</dbReference>
<dbReference type="GO" id="GO:0016616">
    <property type="term" value="F:oxidoreductase activity, acting on the CH-OH group of donors, NAD or NADP as acceptor"/>
    <property type="evidence" value="ECO:0007669"/>
    <property type="project" value="InterPro"/>
</dbReference>
<dbReference type="InterPro" id="IPR001732">
    <property type="entry name" value="UDP-Glc/GDP-Man_DH_N"/>
</dbReference>
<dbReference type="InterPro" id="IPR008927">
    <property type="entry name" value="6-PGluconate_DH-like_C_sf"/>
</dbReference>
<dbReference type="AlphaFoldDB" id="A0A328U1P6"/>
<evidence type="ECO:0000256" key="2">
    <source>
        <dbReference type="ARBA" id="ARBA00023027"/>
    </source>
</evidence>
<dbReference type="SMART" id="SM00984">
    <property type="entry name" value="UDPG_MGDP_dh_C"/>
    <property type="match status" value="1"/>
</dbReference>
<dbReference type="SUPFAM" id="SSF48179">
    <property type="entry name" value="6-phosphogluconate dehydrogenase C-terminal domain-like"/>
    <property type="match status" value="1"/>
</dbReference>
<evidence type="ECO:0000313" key="6">
    <source>
        <dbReference type="Proteomes" id="UP000249260"/>
    </source>
</evidence>
<dbReference type="InterPro" id="IPR028359">
    <property type="entry name" value="UDP_ManNAc/GlcNAc_DH"/>
</dbReference>
<proteinExistence type="inferred from homology"/>
<dbReference type="GO" id="GO:0051287">
    <property type="term" value="F:NAD binding"/>
    <property type="evidence" value="ECO:0007669"/>
    <property type="project" value="InterPro"/>
</dbReference>
<dbReference type="PIRSF" id="PIRSF500136">
    <property type="entry name" value="UDP_ManNAc_DH"/>
    <property type="match status" value="1"/>
</dbReference>
<dbReference type="InterPro" id="IPR036220">
    <property type="entry name" value="UDP-Glc/GDP-Man_DH_C_sf"/>
</dbReference>
<dbReference type="GO" id="GO:0016628">
    <property type="term" value="F:oxidoreductase activity, acting on the CH-CH group of donors, NAD or NADP as acceptor"/>
    <property type="evidence" value="ECO:0007669"/>
    <property type="project" value="InterPro"/>
</dbReference>